<organism evidence="1">
    <name type="scientific">bioreactor metagenome</name>
    <dbReference type="NCBI Taxonomy" id="1076179"/>
    <lineage>
        <taxon>unclassified sequences</taxon>
        <taxon>metagenomes</taxon>
        <taxon>ecological metagenomes</taxon>
    </lineage>
</organism>
<accession>A0A644WBH6</accession>
<dbReference type="PANTHER" id="PTHR35399">
    <property type="entry name" value="SLR8030 PROTEIN"/>
    <property type="match status" value="1"/>
</dbReference>
<proteinExistence type="predicted"/>
<evidence type="ECO:0008006" key="2">
    <source>
        <dbReference type="Google" id="ProtNLM"/>
    </source>
</evidence>
<protein>
    <recommendedName>
        <fullName evidence="2">Alkaline phosphatase</fullName>
    </recommendedName>
</protein>
<gene>
    <name evidence="1" type="ORF">SDC9_46133</name>
</gene>
<reference evidence="1" key="1">
    <citation type="submission" date="2019-08" db="EMBL/GenBank/DDBJ databases">
        <authorList>
            <person name="Kucharzyk K."/>
            <person name="Murdoch R.W."/>
            <person name="Higgins S."/>
            <person name="Loffler F."/>
        </authorList>
    </citation>
    <scope>NUCLEOTIDE SEQUENCE</scope>
</reference>
<dbReference type="Pfam" id="PF05787">
    <property type="entry name" value="PhoX"/>
    <property type="match status" value="1"/>
</dbReference>
<dbReference type="AlphaFoldDB" id="A0A644WBH6"/>
<dbReference type="PANTHER" id="PTHR35399:SF2">
    <property type="entry name" value="DUF839 DOMAIN-CONTAINING PROTEIN"/>
    <property type="match status" value="1"/>
</dbReference>
<sequence length="597" mass="64090">MSLRSHLLTATALIALPVLAHAGDLSFAPVPFAADDAAKRAVVATDKVTIDGKDYPIAYHLLARSGDKIGDGTFALLTDAKGNPVKSADGSEHISVDADFTSLIRKGDKLYSITHFESRPGSMYISELSRDADGNLTPVSTKPVNFSAFGGLWVPCAGSVTPWETHLGSEEYPADAREIEAATALDQIDDYDFPMVRYQGLDPAKMTLDEFRAAYNPYRYGFPTEITVSDAGDATAAKHFSMGRVAVELANVMPDQKTAYISDDGTNVGLFRFVADKEGDLSSGTLYAAKWVQTSDEGVGAANLEWIDLGHADDASIQAAIEKGVKFSDLFETADLNEDGSCAEGFASSNAEGRAECLKVKPGMEMLASRLETRRYASMMGATTEFRKMEGSSYDADKHTLYLAMSEVSKGMEDGGKQDKGGRNDIRVAKNACGAVYQLSLDDTFTATSMKGLVAGIPMSKEQEEKAADPSCDPAHNMCGDAAKVNTCDINGIANPDNITYMPGYNTLIIGEDTGEGHQNDAIWALNTDSGKLTRILSTPYGSETTSAYWYPNVDGHGYLMAVVQHPYGESDEDKLADPADARAYVGYIGPFPAMDK</sequence>
<name>A0A644WBH6_9ZZZZ</name>
<dbReference type="InterPro" id="IPR008557">
    <property type="entry name" value="PhoX"/>
</dbReference>
<evidence type="ECO:0000313" key="1">
    <source>
        <dbReference type="EMBL" id="MPL99912.1"/>
    </source>
</evidence>
<dbReference type="EMBL" id="VSSQ01000696">
    <property type="protein sequence ID" value="MPL99912.1"/>
    <property type="molecule type" value="Genomic_DNA"/>
</dbReference>
<comment type="caution">
    <text evidence="1">The sequence shown here is derived from an EMBL/GenBank/DDBJ whole genome shotgun (WGS) entry which is preliminary data.</text>
</comment>